<dbReference type="Pfam" id="PF16416">
    <property type="entry name" value="GUN4_N"/>
    <property type="match status" value="1"/>
</dbReference>
<dbReference type="InterPro" id="IPR016024">
    <property type="entry name" value="ARM-type_fold"/>
</dbReference>
<dbReference type="GO" id="GO:0046906">
    <property type="term" value="F:tetrapyrrole binding"/>
    <property type="evidence" value="ECO:0007669"/>
    <property type="project" value="TreeGrafter"/>
</dbReference>
<organism evidence="3">
    <name type="scientific">Schimmelmannia schousboei</name>
    <dbReference type="NCBI Taxonomy" id="173468"/>
    <lineage>
        <taxon>Eukaryota</taxon>
        <taxon>Rhodophyta</taxon>
        <taxon>Florideophyceae</taxon>
        <taxon>Rhodymeniophycidae</taxon>
        <taxon>Acrosymphytales</taxon>
        <taxon>Schimmelmanniaceae</taxon>
        <taxon>Schimmelmannia</taxon>
    </lineage>
</organism>
<keyword evidence="3" id="KW-0934">Plastid</keyword>
<evidence type="ECO:0000259" key="1">
    <source>
        <dbReference type="Pfam" id="PF05419"/>
    </source>
</evidence>
<sequence>MNNPVDYSLPIVEQVQQLQKSFSMKKQLDLIQQILGKGEVGQKALLDILIDRHLDKTQELVLLDGILFEFLISINIDKIQNSLTTYFPNGLVELKSSLKIDYQPLQELLISQQFQAADKLTQIHLCTLAGLNNSNSRNWLYFTDIALLPSEDLATIDLLWRIYSRGKFGFSVQRKIWLANDCNWEKLWNSIGWKHNGVACRYPEEFIWEINAPKGHLPLFNQLRGVQVLLALFQHIVWN</sequence>
<dbReference type="InterPro" id="IPR037215">
    <property type="entry name" value="GUN4-like_sf"/>
</dbReference>
<dbReference type="InterPro" id="IPR008629">
    <property type="entry name" value="GUN4-like"/>
</dbReference>
<reference evidence="3" key="1">
    <citation type="journal article" date="2016" name="BMC Biol.">
        <title>Parallel evolution of highly conserved plastid genome architecture in red seaweeds and seed plants.</title>
        <authorList>
            <person name="Lee J."/>
            <person name="Cho C.H."/>
            <person name="Park S.I."/>
            <person name="Choi J.W."/>
            <person name="Song H.S."/>
            <person name="West J.A."/>
            <person name="Bhattacharya D."/>
            <person name="Yoon H.S."/>
        </authorList>
    </citation>
    <scope>NUCLEOTIDE SEQUENCE</scope>
</reference>
<name>A0A1C9C8V4_9FLOR</name>
<protein>
    <recommendedName>
        <fullName evidence="4">GUN4-like domain-containing protein</fullName>
    </recommendedName>
</protein>
<accession>A0A1C9C8V4</accession>
<dbReference type="AlphaFoldDB" id="A0A1C9C8V4"/>
<gene>
    <name evidence="3" type="primary">ycf53</name>
    <name evidence="3" type="ORF">Schim_118</name>
</gene>
<dbReference type="Gene3D" id="1.10.10.1770">
    <property type="entry name" value="Gun4-like"/>
    <property type="match status" value="1"/>
</dbReference>
<dbReference type="Gene3D" id="1.25.40.620">
    <property type="match status" value="1"/>
</dbReference>
<dbReference type="GeneID" id="29071249"/>
<feature type="domain" description="GUN4 N-terminal ARM-like repeat" evidence="2">
    <location>
        <begin position="16"/>
        <end position="88"/>
    </location>
</feature>
<dbReference type="InterPro" id="IPR032192">
    <property type="entry name" value="GUN4_N"/>
</dbReference>
<dbReference type="CDD" id="cd16383">
    <property type="entry name" value="GUN4"/>
    <property type="match status" value="1"/>
</dbReference>
<dbReference type="SUPFAM" id="SSF140869">
    <property type="entry name" value="GUN4-like"/>
    <property type="match status" value="1"/>
</dbReference>
<evidence type="ECO:0000313" key="3">
    <source>
        <dbReference type="EMBL" id="AOM64799.1"/>
    </source>
</evidence>
<dbReference type="PANTHER" id="PTHR34800">
    <property type="entry name" value="TETRAPYRROLE-BINDING PROTEIN, CHLOROPLASTIC"/>
    <property type="match status" value="1"/>
</dbReference>
<dbReference type="SUPFAM" id="SSF48371">
    <property type="entry name" value="ARM repeat"/>
    <property type="match status" value="1"/>
</dbReference>
<evidence type="ECO:0000259" key="2">
    <source>
        <dbReference type="Pfam" id="PF16416"/>
    </source>
</evidence>
<dbReference type="RefSeq" id="YP_009295864.1">
    <property type="nucleotide sequence ID" value="NC_031168.1"/>
</dbReference>
<dbReference type="Pfam" id="PF05419">
    <property type="entry name" value="GUN4"/>
    <property type="match status" value="1"/>
</dbReference>
<feature type="domain" description="GUN4-like" evidence="1">
    <location>
        <begin position="96"/>
        <end position="235"/>
    </location>
</feature>
<proteinExistence type="predicted"/>
<geneLocation type="plastid" evidence="3"/>
<dbReference type="PANTHER" id="PTHR34800:SF1">
    <property type="entry name" value="TETRAPYRROLE-BINDING PROTEIN, CHLOROPLASTIC"/>
    <property type="match status" value="1"/>
</dbReference>
<dbReference type="EMBL" id="KX284711">
    <property type="protein sequence ID" value="AOM64799.1"/>
    <property type="molecule type" value="Genomic_DNA"/>
</dbReference>
<evidence type="ECO:0008006" key="4">
    <source>
        <dbReference type="Google" id="ProtNLM"/>
    </source>
</evidence>